<evidence type="ECO:0000256" key="2">
    <source>
        <dbReference type="ARBA" id="ARBA00022630"/>
    </source>
</evidence>
<dbReference type="EMBL" id="PYKB01001136">
    <property type="protein sequence ID" value="TGC85003.1"/>
    <property type="molecule type" value="Genomic_DNA"/>
</dbReference>
<gene>
    <name evidence="7" type="ORF">C9F09_19225</name>
</gene>
<keyword evidence="2" id="KW-0285">Flavoprotein</keyword>
<dbReference type="Pfam" id="PF09330">
    <property type="entry name" value="Lact-deh-memb"/>
    <property type="match status" value="1"/>
</dbReference>
<dbReference type="GO" id="GO:0022904">
    <property type="term" value="P:respiratory electron transport chain"/>
    <property type="evidence" value="ECO:0007669"/>
    <property type="project" value="TreeGrafter"/>
</dbReference>
<protein>
    <submittedName>
        <fullName evidence="7">D-lactate dehydrogenase</fullName>
        <ecNumber evidence="7">1.1.1.28</ecNumber>
    </submittedName>
</protein>
<evidence type="ECO:0000313" key="8">
    <source>
        <dbReference type="Proteomes" id="UP000298491"/>
    </source>
</evidence>
<dbReference type="EC" id="1.1.1.28" evidence="7"/>
<organism evidence="7 8">
    <name type="scientific">Salmonella enterica subsp. enterica serovar Wilhelmsburg</name>
    <dbReference type="NCBI Taxonomy" id="1960126"/>
    <lineage>
        <taxon>Bacteria</taxon>
        <taxon>Pseudomonadati</taxon>
        <taxon>Pseudomonadota</taxon>
        <taxon>Gammaproteobacteria</taxon>
        <taxon>Enterobacterales</taxon>
        <taxon>Enterobacteriaceae</taxon>
        <taxon>Salmonella</taxon>
    </lineage>
</organism>
<evidence type="ECO:0000256" key="5">
    <source>
        <dbReference type="SAM" id="MobiDB-lite"/>
    </source>
</evidence>
<evidence type="ECO:0000256" key="1">
    <source>
        <dbReference type="ARBA" id="ARBA00001974"/>
    </source>
</evidence>
<dbReference type="InterPro" id="IPR015409">
    <property type="entry name" value="Lactate_DH_C"/>
</dbReference>
<keyword evidence="4 7" id="KW-0560">Oxidoreductase</keyword>
<dbReference type="PANTHER" id="PTHR43716">
    <property type="entry name" value="D-2-HYDROXYGLUTARATE DEHYDROGENASE, MITOCHONDRIAL"/>
    <property type="match status" value="1"/>
</dbReference>
<name>A0A659QIY7_SALET</name>
<dbReference type="GO" id="GO:0050660">
    <property type="term" value="F:flavin adenine dinucleotide binding"/>
    <property type="evidence" value="ECO:0007669"/>
    <property type="project" value="InterPro"/>
</dbReference>
<dbReference type="GO" id="GO:0006089">
    <property type="term" value="P:lactate metabolic process"/>
    <property type="evidence" value="ECO:0007669"/>
    <property type="project" value="InterPro"/>
</dbReference>
<dbReference type="AlphaFoldDB" id="A0A659QIY7"/>
<dbReference type="FunFam" id="3.30.1370.20:FF:000001">
    <property type="entry name" value="Quinone-dependent D-lactate dehydrogenase"/>
    <property type="match status" value="1"/>
</dbReference>
<reference evidence="7 8" key="1">
    <citation type="submission" date="2018-03" db="EMBL/GenBank/DDBJ databases">
        <title>Non-Typhoidal Salmonella genome sequencing and assembly.</title>
        <authorList>
            <person name="Matchawe C."/>
        </authorList>
    </citation>
    <scope>NUCLEOTIDE SEQUENCE [LARGE SCALE GENOMIC DNA]</scope>
    <source>
        <strain evidence="7 8">35dea</strain>
    </source>
</reference>
<evidence type="ECO:0000256" key="3">
    <source>
        <dbReference type="ARBA" id="ARBA00022827"/>
    </source>
</evidence>
<dbReference type="GO" id="GO:0055085">
    <property type="term" value="P:transmembrane transport"/>
    <property type="evidence" value="ECO:0007669"/>
    <property type="project" value="InterPro"/>
</dbReference>
<evidence type="ECO:0000313" key="7">
    <source>
        <dbReference type="EMBL" id="TGC85003.1"/>
    </source>
</evidence>
<evidence type="ECO:0000256" key="4">
    <source>
        <dbReference type="ARBA" id="ARBA00023002"/>
    </source>
</evidence>
<feature type="region of interest" description="Disordered" evidence="5">
    <location>
        <begin position="179"/>
        <end position="209"/>
    </location>
</feature>
<dbReference type="InterPro" id="IPR016172">
    <property type="entry name" value="D-lactate_DH_C-sub1"/>
</dbReference>
<feature type="domain" description="D-lactate dehydrogenase membrane binding C-terminal" evidence="6">
    <location>
        <begin position="3"/>
        <end position="200"/>
    </location>
</feature>
<dbReference type="Gene3D" id="3.30.70.610">
    <property type="entry name" value="D-lactate dehydrogenase, cap domain, subdomain 1"/>
    <property type="match status" value="1"/>
</dbReference>
<dbReference type="InterPro" id="IPR051264">
    <property type="entry name" value="FAD-oxidored/transferase_4"/>
</dbReference>
<keyword evidence="3" id="KW-0274">FAD</keyword>
<dbReference type="PANTHER" id="PTHR43716:SF1">
    <property type="entry name" value="D-2-HYDROXYGLUTARATE DEHYDROGENASE, MITOCHONDRIAL"/>
    <property type="match status" value="1"/>
</dbReference>
<dbReference type="Proteomes" id="UP000298491">
    <property type="component" value="Unassembled WGS sequence"/>
</dbReference>
<dbReference type="InterPro" id="IPR016164">
    <property type="entry name" value="FAD-linked_Oxase-like_C"/>
</dbReference>
<dbReference type="SUPFAM" id="SSF55103">
    <property type="entry name" value="FAD-linked oxidases, C-terminal domain"/>
    <property type="match status" value="1"/>
</dbReference>
<comment type="cofactor">
    <cofactor evidence="1">
        <name>FAD</name>
        <dbReference type="ChEBI" id="CHEBI:57692"/>
    </cofactor>
</comment>
<proteinExistence type="predicted"/>
<dbReference type="Gene3D" id="3.30.1370.20">
    <property type="entry name" value="D-lactate dehydrogenase, cap domain, subdomain 2"/>
    <property type="match status" value="1"/>
</dbReference>
<dbReference type="InterPro" id="IPR016173">
    <property type="entry name" value="D-lactate_DH_C-sub2"/>
</dbReference>
<sequence length="209" mass="23927">NCGHLSPSQLAPRMKIRRDKSEHQLLLNMAGDGVAEAQRWLNEFFKSAEGGFFTCTPEEGSKAFLHRFAAAGAAIRYQAVHADEVEDILALDIALRRNDTDWFEHLPPEIDSQLVHKLYYGHFMCHVFHQDYIVKKGVDVHALKAQMLELLQARGAQYPAEHNVGHLYKAPETLTRFYRRNDPTNSMNPGIGKTSKRKFWQENTPDETH</sequence>
<evidence type="ECO:0000259" key="6">
    <source>
        <dbReference type="Pfam" id="PF09330"/>
    </source>
</evidence>
<comment type="caution">
    <text evidence="7">The sequence shown here is derived from an EMBL/GenBank/DDBJ whole genome shotgun (WGS) entry which is preliminary data.</text>
</comment>
<dbReference type="GO" id="GO:0008720">
    <property type="term" value="F:D-lactate dehydrogenase (NAD+) activity"/>
    <property type="evidence" value="ECO:0007669"/>
    <property type="project" value="UniProtKB-EC"/>
</dbReference>
<accession>A0A659QIY7</accession>
<feature type="non-terminal residue" evidence="7">
    <location>
        <position position="1"/>
    </location>
</feature>